<sequence length="137" mass="15636">MAAAAETYGARDPETVHADVLSKARESCYKARDAFYACLEKESSKKPTEIGSVGLLYPAECKNSRAEYENRCRASWVKHFDRQYCRNKTLKRLLDDKDAKRGPSTFPQPSTFKTPRSFIDSRNPNNQQEGMQKIFST</sequence>
<dbReference type="EMBL" id="KK198755">
    <property type="protein sequence ID" value="KCW81217.1"/>
    <property type="molecule type" value="Genomic_DNA"/>
</dbReference>
<evidence type="ECO:0000313" key="5">
    <source>
        <dbReference type="EMBL" id="KCW81217.1"/>
    </source>
</evidence>
<dbReference type="eggNOG" id="ENOG502S168">
    <property type="taxonomic scope" value="Eukaryota"/>
</dbReference>
<evidence type="ECO:0000256" key="1">
    <source>
        <dbReference type="ARBA" id="ARBA00004173"/>
    </source>
</evidence>
<evidence type="ECO:0008006" key="6">
    <source>
        <dbReference type="Google" id="ProtNLM"/>
    </source>
</evidence>
<dbReference type="Pfam" id="PF02297">
    <property type="entry name" value="COX6B"/>
    <property type="match status" value="1"/>
</dbReference>
<evidence type="ECO:0000256" key="3">
    <source>
        <dbReference type="ARBA" id="ARBA00023157"/>
    </source>
</evidence>
<dbReference type="InterPro" id="IPR048280">
    <property type="entry name" value="COX6B-like"/>
</dbReference>
<protein>
    <recommendedName>
        <fullName evidence="6">Cytochrome c oxidase assembly factor 6</fullName>
    </recommendedName>
</protein>
<proteinExistence type="predicted"/>
<feature type="compositionally biased region" description="Polar residues" evidence="4">
    <location>
        <begin position="105"/>
        <end position="137"/>
    </location>
</feature>
<dbReference type="PANTHER" id="PTHR47445">
    <property type="entry name" value="OS08G0441400 PROTEIN"/>
    <property type="match status" value="1"/>
</dbReference>
<dbReference type="AlphaFoldDB" id="A0A059CS63"/>
<dbReference type="SUPFAM" id="SSF47694">
    <property type="entry name" value="Cytochrome c oxidase subunit h"/>
    <property type="match status" value="1"/>
</dbReference>
<organism evidence="5">
    <name type="scientific">Eucalyptus grandis</name>
    <name type="common">Flooded gum</name>
    <dbReference type="NCBI Taxonomy" id="71139"/>
    <lineage>
        <taxon>Eukaryota</taxon>
        <taxon>Viridiplantae</taxon>
        <taxon>Streptophyta</taxon>
        <taxon>Embryophyta</taxon>
        <taxon>Tracheophyta</taxon>
        <taxon>Spermatophyta</taxon>
        <taxon>Magnoliopsida</taxon>
        <taxon>eudicotyledons</taxon>
        <taxon>Gunneridae</taxon>
        <taxon>Pentapetalae</taxon>
        <taxon>rosids</taxon>
        <taxon>malvids</taxon>
        <taxon>Myrtales</taxon>
        <taxon>Myrtaceae</taxon>
        <taxon>Myrtoideae</taxon>
        <taxon>Eucalypteae</taxon>
        <taxon>Eucalyptus</taxon>
    </lineage>
</organism>
<comment type="subcellular location">
    <subcellularLocation>
        <location evidence="1">Mitochondrion</location>
    </subcellularLocation>
</comment>
<dbReference type="FunCoup" id="A0A059CS63">
    <property type="interactions" value="553"/>
</dbReference>
<dbReference type="InterPro" id="IPR036549">
    <property type="entry name" value="CX6/COA6-like_sf"/>
</dbReference>
<dbReference type="Gene3D" id="1.10.10.140">
    <property type="entry name" value="Cytochrome c oxidase, subunit VIb"/>
    <property type="match status" value="1"/>
</dbReference>
<dbReference type="KEGG" id="egr:104437554"/>
<dbReference type="Gramene" id="KCW81217">
    <property type="protein sequence ID" value="KCW81217"/>
    <property type="gene ID" value="EUGRSUZ_C02591"/>
</dbReference>
<name>A0A059CS63_EUCGR</name>
<keyword evidence="3" id="KW-1015">Disulfide bond</keyword>
<keyword evidence="2" id="KW-0496">Mitochondrion</keyword>
<dbReference type="PANTHER" id="PTHR47445:SF1">
    <property type="entry name" value="OS08G0441400 PROTEIN"/>
    <property type="match status" value="1"/>
</dbReference>
<dbReference type="InParanoid" id="A0A059CS63"/>
<evidence type="ECO:0000256" key="4">
    <source>
        <dbReference type="SAM" id="MobiDB-lite"/>
    </source>
</evidence>
<gene>
    <name evidence="5" type="ORF">EUGRSUZ_C02591</name>
</gene>
<feature type="region of interest" description="Disordered" evidence="4">
    <location>
        <begin position="96"/>
        <end position="137"/>
    </location>
</feature>
<dbReference type="GO" id="GO:0005739">
    <property type="term" value="C:mitochondrion"/>
    <property type="evidence" value="ECO:0007669"/>
    <property type="project" value="UniProtKB-SubCell"/>
</dbReference>
<evidence type="ECO:0000256" key="2">
    <source>
        <dbReference type="ARBA" id="ARBA00023128"/>
    </source>
</evidence>
<dbReference type="OMA" id="NCRSSWV"/>
<dbReference type="OrthoDB" id="16284at2759"/>
<reference evidence="5" key="1">
    <citation type="submission" date="2013-07" db="EMBL/GenBank/DDBJ databases">
        <title>The genome of Eucalyptus grandis.</title>
        <authorList>
            <person name="Schmutz J."/>
            <person name="Hayes R."/>
            <person name="Myburg A."/>
            <person name="Tuskan G."/>
            <person name="Grattapaglia D."/>
            <person name="Rokhsar D.S."/>
        </authorList>
    </citation>
    <scope>NUCLEOTIDE SEQUENCE</scope>
    <source>
        <tissue evidence="5">Leaf extractions</tissue>
    </source>
</reference>
<accession>A0A059CS63</accession>
<dbReference type="InterPro" id="IPR048282">
    <property type="entry name" value="COA6_pln"/>
</dbReference>